<feature type="compositionally biased region" description="Basic residues" evidence="3">
    <location>
        <begin position="139"/>
        <end position="149"/>
    </location>
</feature>
<dbReference type="FunFam" id="2.30.29.30:FF:000065">
    <property type="entry name" value="T cell lymphoma invasion and metastasis 1"/>
    <property type="match status" value="1"/>
</dbReference>
<feature type="region of interest" description="Disordered" evidence="3">
    <location>
        <begin position="112"/>
        <end position="158"/>
    </location>
</feature>
<name>A0A8S1BYK0_9INSE</name>
<dbReference type="InterPro" id="IPR001849">
    <property type="entry name" value="PH_domain"/>
</dbReference>
<dbReference type="PANTHER" id="PTHR46001">
    <property type="entry name" value="TIAM (MAMMALIAN TUMOR INVASION AND METASTASIS FACTOR) HOMOLOG"/>
    <property type="match status" value="1"/>
</dbReference>
<dbReference type="Gene3D" id="2.30.29.30">
    <property type="entry name" value="Pleckstrin-homology domain (PH domain)/Phosphotyrosine-binding domain (PTB)"/>
    <property type="match status" value="2"/>
</dbReference>
<dbReference type="InterPro" id="IPR011993">
    <property type="entry name" value="PH-like_dom_sf"/>
</dbReference>
<dbReference type="InterPro" id="IPR001478">
    <property type="entry name" value="PDZ"/>
</dbReference>
<gene>
    <name evidence="8" type="ORF">CLODIP_2_CD03585</name>
</gene>
<evidence type="ECO:0000256" key="3">
    <source>
        <dbReference type="SAM" id="MobiDB-lite"/>
    </source>
</evidence>
<keyword evidence="9" id="KW-1185">Reference proteome</keyword>
<dbReference type="SUPFAM" id="SSF48065">
    <property type="entry name" value="DBL homology domain (DH-domain)"/>
    <property type="match status" value="1"/>
</dbReference>
<feature type="domain" description="PH" evidence="4">
    <location>
        <begin position="267"/>
        <end position="380"/>
    </location>
</feature>
<feature type="compositionally biased region" description="Gly residues" evidence="3">
    <location>
        <begin position="1229"/>
        <end position="1240"/>
    </location>
</feature>
<dbReference type="EMBL" id="CADEPI010000017">
    <property type="protein sequence ID" value="CAB3364786.1"/>
    <property type="molecule type" value="Genomic_DNA"/>
</dbReference>
<dbReference type="Proteomes" id="UP000494165">
    <property type="component" value="Unassembled WGS sequence"/>
</dbReference>
<dbReference type="Pfam" id="PF00169">
    <property type="entry name" value="PH"/>
    <property type="match status" value="1"/>
</dbReference>
<dbReference type="Pfam" id="PF02196">
    <property type="entry name" value="RBD"/>
    <property type="match status" value="1"/>
</dbReference>
<dbReference type="SUPFAM" id="SSF50156">
    <property type="entry name" value="PDZ domain-like"/>
    <property type="match status" value="1"/>
</dbReference>
<evidence type="ECO:0000256" key="1">
    <source>
        <dbReference type="ARBA" id="ARBA00022658"/>
    </source>
</evidence>
<evidence type="ECO:0000259" key="6">
    <source>
        <dbReference type="PROSITE" id="PS50106"/>
    </source>
</evidence>
<dbReference type="OrthoDB" id="8059989at2759"/>
<proteinExistence type="predicted"/>
<evidence type="ECO:0000259" key="4">
    <source>
        <dbReference type="PROSITE" id="PS50003"/>
    </source>
</evidence>
<dbReference type="PROSITE" id="PS50010">
    <property type="entry name" value="DH_2"/>
    <property type="match status" value="1"/>
</dbReference>
<feature type="compositionally biased region" description="Low complexity" evidence="3">
    <location>
        <begin position="525"/>
        <end position="535"/>
    </location>
</feature>
<dbReference type="Gene3D" id="1.20.900.10">
    <property type="entry name" value="Dbl homology (DH) domain"/>
    <property type="match status" value="1"/>
</dbReference>
<feature type="domain" description="DH" evidence="5">
    <location>
        <begin position="853"/>
        <end position="1048"/>
    </location>
</feature>
<dbReference type="CDD" id="cd00136">
    <property type="entry name" value="PDZ_canonical"/>
    <property type="match status" value="1"/>
</dbReference>
<keyword evidence="1" id="KW-0344">Guanine-nucleotide releasing factor</keyword>
<dbReference type="PANTHER" id="PTHR46001:SF3">
    <property type="entry name" value="PROTEIN STILL LIFE, ISOFORM SIF TYPE 1"/>
    <property type="match status" value="1"/>
</dbReference>
<feature type="compositionally biased region" description="Basic residues" evidence="3">
    <location>
        <begin position="1265"/>
        <end position="1275"/>
    </location>
</feature>
<evidence type="ECO:0008006" key="10">
    <source>
        <dbReference type="Google" id="ProtNLM"/>
    </source>
</evidence>
<dbReference type="PROSITE" id="PS50003">
    <property type="entry name" value="PH_DOMAIN"/>
    <property type="match status" value="1"/>
</dbReference>
<dbReference type="SMART" id="SM00233">
    <property type="entry name" value="PH"/>
    <property type="match status" value="2"/>
</dbReference>
<feature type="compositionally biased region" description="Polar residues" evidence="3">
    <location>
        <begin position="1384"/>
        <end position="1399"/>
    </location>
</feature>
<dbReference type="InterPro" id="IPR055230">
    <property type="entry name" value="PH_Tiam1/2"/>
</dbReference>
<comment type="caution">
    <text evidence="8">The sequence shown here is derived from an EMBL/GenBank/DDBJ whole genome shotgun (WGS) entry which is preliminary data.</text>
</comment>
<dbReference type="InterPro" id="IPR036034">
    <property type="entry name" value="PDZ_sf"/>
</dbReference>
<dbReference type="SMART" id="SM00228">
    <property type="entry name" value="PDZ"/>
    <property type="match status" value="1"/>
</dbReference>
<dbReference type="SUPFAM" id="SSF50729">
    <property type="entry name" value="PH domain-like"/>
    <property type="match status" value="2"/>
</dbReference>
<evidence type="ECO:0000313" key="9">
    <source>
        <dbReference type="Proteomes" id="UP000494165"/>
    </source>
</evidence>
<dbReference type="Pfam" id="PF23014">
    <property type="entry name" value="PH_Tiam1"/>
    <property type="match status" value="1"/>
</dbReference>
<feature type="region of interest" description="Disordered" evidence="3">
    <location>
        <begin position="517"/>
        <end position="549"/>
    </location>
</feature>
<dbReference type="Pfam" id="PF18385">
    <property type="entry name" value="Tiam_CC_Ex"/>
    <property type="match status" value="1"/>
</dbReference>
<feature type="region of interest" description="Disordered" evidence="3">
    <location>
        <begin position="1423"/>
        <end position="1466"/>
    </location>
</feature>
<dbReference type="GO" id="GO:0007264">
    <property type="term" value="P:small GTPase-mediated signal transduction"/>
    <property type="evidence" value="ECO:0007669"/>
    <property type="project" value="InterPro"/>
</dbReference>
<protein>
    <recommendedName>
        <fullName evidence="10">DH domain-containing protein</fullName>
    </recommendedName>
</protein>
<dbReference type="InterPro" id="IPR000219">
    <property type="entry name" value="DH_dom"/>
</dbReference>
<dbReference type="CDD" id="cd01255">
    <property type="entry name" value="PH2_Tiam1_2"/>
    <property type="match status" value="1"/>
</dbReference>
<feature type="compositionally biased region" description="Polar residues" evidence="3">
    <location>
        <begin position="1428"/>
        <end position="1440"/>
    </location>
</feature>
<evidence type="ECO:0000256" key="2">
    <source>
        <dbReference type="ARBA" id="ARBA00022737"/>
    </source>
</evidence>
<dbReference type="SMART" id="SM00455">
    <property type="entry name" value="RBD"/>
    <property type="match status" value="1"/>
</dbReference>
<evidence type="ECO:0000259" key="7">
    <source>
        <dbReference type="PROSITE" id="PS50898"/>
    </source>
</evidence>
<dbReference type="Pfam" id="PF00621">
    <property type="entry name" value="RhoGEF"/>
    <property type="match status" value="1"/>
</dbReference>
<dbReference type="PROSITE" id="PS50106">
    <property type="entry name" value="PDZ"/>
    <property type="match status" value="1"/>
</dbReference>
<dbReference type="InterPro" id="IPR040655">
    <property type="entry name" value="TIAM1_CC-Ex"/>
</dbReference>
<dbReference type="CDD" id="cd00160">
    <property type="entry name" value="RhoGEF"/>
    <property type="match status" value="1"/>
</dbReference>
<feature type="compositionally biased region" description="Polar residues" evidence="3">
    <location>
        <begin position="1332"/>
        <end position="1341"/>
    </location>
</feature>
<feature type="domain" description="PDZ" evidence="6">
    <location>
        <begin position="632"/>
        <end position="708"/>
    </location>
</feature>
<dbReference type="InterPro" id="IPR035899">
    <property type="entry name" value="DBL_dom_sf"/>
</dbReference>
<feature type="domain" description="RBD" evidence="7">
    <location>
        <begin position="549"/>
        <end position="616"/>
    </location>
</feature>
<dbReference type="GO" id="GO:0005085">
    <property type="term" value="F:guanyl-nucleotide exchange factor activity"/>
    <property type="evidence" value="ECO:0007669"/>
    <property type="project" value="UniProtKB-KW"/>
</dbReference>
<keyword evidence="2" id="KW-0677">Repeat</keyword>
<dbReference type="PROSITE" id="PS50898">
    <property type="entry name" value="RBD"/>
    <property type="match status" value="1"/>
</dbReference>
<feature type="compositionally biased region" description="Low complexity" evidence="3">
    <location>
        <begin position="1368"/>
        <end position="1383"/>
    </location>
</feature>
<feature type="region of interest" description="Disordered" evidence="3">
    <location>
        <begin position="1"/>
        <end position="39"/>
    </location>
</feature>
<dbReference type="Gene3D" id="2.30.42.10">
    <property type="match status" value="1"/>
</dbReference>
<dbReference type="CDD" id="cd01230">
    <property type="entry name" value="PH1_Tiam1_2"/>
    <property type="match status" value="1"/>
</dbReference>
<accession>A0A8S1BYK0</accession>
<feature type="region of interest" description="Disordered" evidence="3">
    <location>
        <begin position="1220"/>
        <end position="1409"/>
    </location>
</feature>
<dbReference type="FunFam" id="2.30.29.30:FF:000337">
    <property type="entry name" value="Protein still life, isoform SIF type"/>
    <property type="match status" value="1"/>
</dbReference>
<dbReference type="InterPro" id="IPR043537">
    <property type="entry name" value="Tiam1/Tiam2/Sif"/>
</dbReference>
<dbReference type="Gene3D" id="6.10.140.680">
    <property type="match status" value="1"/>
</dbReference>
<reference evidence="8 9" key="1">
    <citation type="submission" date="2020-04" db="EMBL/GenBank/DDBJ databases">
        <authorList>
            <person name="Alioto T."/>
            <person name="Alioto T."/>
            <person name="Gomez Garrido J."/>
        </authorList>
    </citation>
    <scope>NUCLEOTIDE SEQUENCE [LARGE SCALE GENOMIC DNA]</scope>
</reference>
<evidence type="ECO:0000313" key="8">
    <source>
        <dbReference type="EMBL" id="CAB3364786.1"/>
    </source>
</evidence>
<organism evidence="8 9">
    <name type="scientific">Cloeon dipterum</name>
    <dbReference type="NCBI Taxonomy" id="197152"/>
    <lineage>
        <taxon>Eukaryota</taxon>
        <taxon>Metazoa</taxon>
        <taxon>Ecdysozoa</taxon>
        <taxon>Arthropoda</taxon>
        <taxon>Hexapoda</taxon>
        <taxon>Insecta</taxon>
        <taxon>Pterygota</taxon>
        <taxon>Palaeoptera</taxon>
        <taxon>Ephemeroptera</taxon>
        <taxon>Pisciforma</taxon>
        <taxon>Baetidae</taxon>
        <taxon>Cloeon</taxon>
    </lineage>
</organism>
<sequence>MVEHSATLPRTCGRRGGDGAGGAGGAATSPSGDLASAAMAARRRRNRTVHFGDNLLVSYPVAAVAAAAVALKRTDCSNSGSASSLPSELLEPNVQQLFNFIETVLSAWDDGAGDCRTPRRSNSVPATPRLQASKERRQQRLRRAQQHHRGLNEPASWARARRPLPLLPPAPNGTPVYSRKFRARLEPKACVARRRAECTGSSSYAHEHWPVSADECNVAFLTKMSDDDRMSLTTAVSDDDDVESVHNSPYRAKQTGTAAASFNCTGAVRKAGFLSVKKWLLRKKHQIELARKRGWKGYWVCLKGTTLLFYPCDSREGRSVEAAPKHLIIVDGAIMQPIPEHPKRDHIFCLSTAFGDAYLFQAPCQVELENWVNSIHSACAAAFARHRGKTGTLHLLQEEIFRLDKAIESDHKLKHMADLQQSVVSDAETKRQITGQIVQWEENLERLHCEQFRLRCYMASLQNGELPNPKSLLTHVSRATKNTLNRLGVFTVSSFHAFICARSPSLLNNLLAGRGATKRRAPMLSRSNSGSSRRSMQLGGSGSREESNKAAKVLLPEGQSATVILREAMSVEEFLVSACSRKNLNPMEHFLRVKKRKDMEDHNYFVPHRTDLVETYLHTHEVVEVCAKILYQVELQRATLEQMWGFSVEAELIENSERQDELCCYVSRVEDKSVAMQNGIIKGDEIMVINGAIVSDLDMMYLESVLQEELALCMMMRSSRTEPPDIANLMRGTTDDIIDSLVCPPPPSDGLISEEVISNLIVPAPGWAKEMYSPETESSPVPSSEASKASRANSFEIDNLLKPCSALQTAEQVTGFCRSPVETRKSSPTGSIISSQSQQAVLTPSRQLTDAEKLRKVILELIDTERTYVKHLNSLLENYLEPLKRETFLSNAEINALFGNIQEIVAFQRQFLQNLDEALEMEPEFHKLEHPGQFKNVLFSIGSAFLYYVNHFKLYSSFCASHSKAQKVLHPIDEGNQALQEFLAARNPRQQHSSTLESYLIKPIQRILKYPLLLQQFRNLTSPQSDEHQHLVEALKGMEKVAEHINEMQRIHEEYGAIFDHLFRQHQKSCKQPIDLSPGDLLYYGGVEWLNISDFLGKIKKGLELHAMCFVFKSAVVFLCKERLRQKKKLMGGTSKANASEVEIIRYQVLIPVTEVQVRASSAKDMDSHFLWELIHLRSQLQRRSEKVYVLSNSTGEFRNAFLKTIRQIIRESVRNMSIPATKPIGNGCNSGGGSSSGEGGSEKGMKPTLLPMSGPGAHNSHTLGKPKKPPKGSQRHSAGNIDYDNVEVSREEDGKVVAVVHPEGSKPFRARSKTVSDGVPPEDSAPLLPTKQDSSSNDAGSKSEGEDDSIATVTAKKPTLGRTPNHLSLSTTSTLSAGSTGSQARLIQSSHQPENYTPQPVKELGSPVWKPRDMLGEAATLPRKGKTTCTTSATINSAPGDSRSLKKFTDYGGGGGSGSSKSSKK</sequence>
<dbReference type="InterPro" id="IPR003116">
    <property type="entry name" value="RBD_dom"/>
</dbReference>
<dbReference type="SMART" id="SM00325">
    <property type="entry name" value="RhoGEF"/>
    <property type="match status" value="1"/>
</dbReference>
<evidence type="ECO:0000259" key="5">
    <source>
        <dbReference type="PROSITE" id="PS50010"/>
    </source>
</evidence>